<accession>L0KXL6</accession>
<reference evidence="2" key="1">
    <citation type="submission" date="2012-02" db="EMBL/GenBank/DDBJ databases">
        <title>Complete sequence of chromosome of Methanomethylovorans hollandica DSM 15978.</title>
        <authorList>
            <person name="Lucas S."/>
            <person name="Copeland A."/>
            <person name="Lapidus A."/>
            <person name="Glavina del Rio T."/>
            <person name="Dalin E."/>
            <person name="Tice H."/>
            <person name="Bruce D."/>
            <person name="Goodwin L."/>
            <person name="Pitluck S."/>
            <person name="Peters L."/>
            <person name="Mikhailova N."/>
            <person name="Held B."/>
            <person name="Kyrpides N."/>
            <person name="Mavromatis K."/>
            <person name="Ivanova N."/>
            <person name="Brettin T."/>
            <person name="Detter J.C."/>
            <person name="Han C."/>
            <person name="Larimer F."/>
            <person name="Land M."/>
            <person name="Hauser L."/>
            <person name="Markowitz V."/>
            <person name="Cheng J.-F."/>
            <person name="Hugenholtz P."/>
            <person name="Woyke T."/>
            <person name="Wu D."/>
            <person name="Spring S."/>
            <person name="Schroeder M."/>
            <person name="Brambilla E."/>
            <person name="Klenk H.-P."/>
            <person name="Eisen J.A."/>
        </authorList>
    </citation>
    <scope>NUCLEOTIDE SEQUENCE [LARGE SCALE GENOMIC DNA]</scope>
    <source>
        <strain evidence="2">DSM 15978 / NBRC 107637 / DMS1</strain>
    </source>
</reference>
<evidence type="ECO:0000313" key="1">
    <source>
        <dbReference type="EMBL" id="AGB49435.1"/>
    </source>
</evidence>
<evidence type="ECO:0000313" key="2">
    <source>
        <dbReference type="Proteomes" id="UP000010866"/>
    </source>
</evidence>
<proteinExistence type="predicted"/>
<dbReference type="AlphaFoldDB" id="L0KXL6"/>
<name>L0KXL6_METHD</name>
<dbReference type="STRING" id="867904.Metho_1205"/>
<organism evidence="1 2">
    <name type="scientific">Methanomethylovorans hollandica (strain DSM 15978 / NBRC 107637 / DMS1)</name>
    <dbReference type="NCBI Taxonomy" id="867904"/>
    <lineage>
        <taxon>Archaea</taxon>
        <taxon>Methanobacteriati</taxon>
        <taxon>Methanobacteriota</taxon>
        <taxon>Stenosarchaea group</taxon>
        <taxon>Methanomicrobia</taxon>
        <taxon>Methanosarcinales</taxon>
        <taxon>Methanosarcinaceae</taxon>
        <taxon>Methanomethylovorans</taxon>
    </lineage>
</organism>
<keyword evidence="2" id="KW-1185">Reference proteome</keyword>
<dbReference type="Proteomes" id="UP000010866">
    <property type="component" value="Chromosome"/>
</dbReference>
<dbReference type="EMBL" id="CP003362">
    <property type="protein sequence ID" value="AGB49435.1"/>
    <property type="molecule type" value="Genomic_DNA"/>
</dbReference>
<gene>
    <name evidence="1" type="ordered locus">Metho_1205</name>
</gene>
<dbReference type="HOGENOM" id="CLU_3003146_0_0_2"/>
<sequence>MSTIYRPCPECGSPVESDTVKAKCIQTYICSVCAAQLWLIQTPLFDKLITAQVGRK</sequence>
<protein>
    <submittedName>
        <fullName evidence="1">Uncharacterized protein</fullName>
    </submittedName>
</protein>
<dbReference type="KEGG" id="mhz:Metho_1205"/>